<comment type="caution">
    <text evidence="1">The sequence shown here is derived from an EMBL/GenBank/DDBJ whole genome shotgun (WGS) entry which is preliminary data.</text>
</comment>
<gene>
    <name evidence="1" type="ORF">NDU88_001492</name>
</gene>
<accession>A0AAV7SA83</accession>
<proteinExistence type="predicted"/>
<dbReference type="AlphaFoldDB" id="A0AAV7SA83"/>
<sequence length="121" mass="14030">MKRHAETCGDVLKALVLLTYDEIWSGEIMLFEEKQEASFAEVIPQKSLIVQEEPEEVAEVEESMEARWAMMLNMPWSIQNQSKCLDCLSVNKIHPSVLPLHIAWTVTHYCCMCWYRARGPE</sequence>
<dbReference type="Proteomes" id="UP001066276">
    <property type="component" value="Chromosome 4_2"/>
</dbReference>
<evidence type="ECO:0000313" key="1">
    <source>
        <dbReference type="EMBL" id="KAJ1161003.1"/>
    </source>
</evidence>
<organism evidence="1 2">
    <name type="scientific">Pleurodeles waltl</name>
    <name type="common">Iberian ribbed newt</name>
    <dbReference type="NCBI Taxonomy" id="8319"/>
    <lineage>
        <taxon>Eukaryota</taxon>
        <taxon>Metazoa</taxon>
        <taxon>Chordata</taxon>
        <taxon>Craniata</taxon>
        <taxon>Vertebrata</taxon>
        <taxon>Euteleostomi</taxon>
        <taxon>Amphibia</taxon>
        <taxon>Batrachia</taxon>
        <taxon>Caudata</taxon>
        <taxon>Salamandroidea</taxon>
        <taxon>Salamandridae</taxon>
        <taxon>Pleurodelinae</taxon>
        <taxon>Pleurodeles</taxon>
    </lineage>
</organism>
<dbReference type="EMBL" id="JANPWB010000008">
    <property type="protein sequence ID" value="KAJ1161003.1"/>
    <property type="molecule type" value="Genomic_DNA"/>
</dbReference>
<name>A0AAV7SA83_PLEWA</name>
<keyword evidence="2" id="KW-1185">Reference proteome</keyword>
<reference evidence="1" key="1">
    <citation type="journal article" date="2022" name="bioRxiv">
        <title>Sequencing and chromosome-scale assembly of the giantPleurodeles waltlgenome.</title>
        <authorList>
            <person name="Brown T."/>
            <person name="Elewa A."/>
            <person name="Iarovenko S."/>
            <person name="Subramanian E."/>
            <person name="Araus A.J."/>
            <person name="Petzold A."/>
            <person name="Susuki M."/>
            <person name="Suzuki K.-i.T."/>
            <person name="Hayashi T."/>
            <person name="Toyoda A."/>
            <person name="Oliveira C."/>
            <person name="Osipova E."/>
            <person name="Leigh N.D."/>
            <person name="Simon A."/>
            <person name="Yun M.H."/>
        </authorList>
    </citation>
    <scope>NUCLEOTIDE SEQUENCE</scope>
    <source>
        <strain evidence="1">20211129_DDA</strain>
        <tissue evidence="1">Liver</tissue>
    </source>
</reference>
<protein>
    <submittedName>
        <fullName evidence="1">Uncharacterized protein</fullName>
    </submittedName>
</protein>
<evidence type="ECO:0000313" key="2">
    <source>
        <dbReference type="Proteomes" id="UP001066276"/>
    </source>
</evidence>